<accession>A0A024HCL3</accession>
<gene>
    <name evidence="2" type="ORF">PKB_0845</name>
</gene>
<reference evidence="2 3" key="1">
    <citation type="submission" date="2013-03" db="EMBL/GenBank/DDBJ databases">
        <authorList>
            <person name="Linke B."/>
        </authorList>
    </citation>
    <scope>NUCLEOTIDE SEQUENCE [LARGE SCALE GENOMIC DNA]</scope>
    <source>
        <strain evidence="2 3">B13</strain>
    </source>
</reference>
<keyword evidence="1" id="KW-0812">Transmembrane</keyword>
<organism evidence="2 3">
    <name type="scientific">Pseudomonas knackmussii (strain DSM 6978 / CCUG 54928 / LMG 23759 / B13)</name>
    <dbReference type="NCBI Taxonomy" id="1301098"/>
    <lineage>
        <taxon>Bacteria</taxon>
        <taxon>Pseudomonadati</taxon>
        <taxon>Pseudomonadota</taxon>
        <taxon>Gammaproteobacteria</taxon>
        <taxon>Pseudomonadales</taxon>
        <taxon>Pseudomonadaceae</taxon>
        <taxon>Pseudomonas</taxon>
    </lineage>
</organism>
<dbReference type="AlphaFoldDB" id="A0A024HCL3"/>
<name>A0A024HCL3_PSEKB</name>
<reference evidence="2 3" key="2">
    <citation type="submission" date="2014-05" db="EMBL/GenBank/DDBJ databases">
        <title>Genome sequence of the 3-chlorobenzoate degrading bacterium Pseudomonas knackmussii B13 shows multiple evidence for horizontal gene transfer.</title>
        <authorList>
            <person name="Miyazaki R."/>
            <person name="Bertelli C."/>
            <person name="Falquet L."/>
            <person name="Robinson-Rechavi M."/>
            <person name="Gharib W."/>
            <person name="Roy S."/>
            <person name="Van der Meer J.R."/>
        </authorList>
    </citation>
    <scope>NUCLEOTIDE SEQUENCE [LARGE SCALE GENOMIC DNA]</scope>
    <source>
        <strain evidence="2 3">B13</strain>
    </source>
</reference>
<dbReference type="PATRIC" id="fig|1301098.3.peg.851"/>
<keyword evidence="3" id="KW-1185">Reference proteome</keyword>
<dbReference type="KEGG" id="pkc:PKB_0845"/>
<evidence type="ECO:0000313" key="3">
    <source>
        <dbReference type="Proteomes" id="UP000025241"/>
    </source>
</evidence>
<evidence type="ECO:0000313" key="2">
    <source>
        <dbReference type="EMBL" id="CDF82213.1"/>
    </source>
</evidence>
<dbReference type="EMBL" id="HG322950">
    <property type="protein sequence ID" value="CDF82213.1"/>
    <property type="molecule type" value="Genomic_DNA"/>
</dbReference>
<dbReference type="RefSeq" id="WP_043249252.1">
    <property type="nucleotide sequence ID" value="NZ_HG322950.1"/>
</dbReference>
<dbReference type="Proteomes" id="UP000025241">
    <property type="component" value="Chromosome I"/>
</dbReference>
<keyword evidence="1" id="KW-0472">Membrane</keyword>
<keyword evidence="1" id="KW-1133">Transmembrane helix</keyword>
<dbReference type="HOGENOM" id="CLU_2938191_0_0_6"/>
<protein>
    <submittedName>
        <fullName evidence="2">Uncharacterized protein</fullName>
    </submittedName>
</protein>
<proteinExistence type="predicted"/>
<evidence type="ECO:0000256" key="1">
    <source>
        <dbReference type="SAM" id="Phobius"/>
    </source>
</evidence>
<feature type="transmembrane region" description="Helical" evidence="1">
    <location>
        <begin position="42"/>
        <end position="59"/>
    </location>
</feature>
<dbReference type="STRING" id="1301098.PKB_0845"/>
<sequence length="60" mass="6883">MKMAALLVLVGIPMFLEAISTYNFCQKARGRPVRRFFSWMERLAIALSALLMALILYTML</sequence>